<evidence type="ECO:0000313" key="1">
    <source>
        <dbReference type="EMBL" id="MBA4665092.1"/>
    </source>
</evidence>
<organism evidence="1">
    <name type="scientific">Opuntia streptacantha</name>
    <name type="common">Prickly pear cactus</name>
    <name type="synonym">Opuntia cardona</name>
    <dbReference type="NCBI Taxonomy" id="393608"/>
    <lineage>
        <taxon>Eukaryota</taxon>
        <taxon>Viridiplantae</taxon>
        <taxon>Streptophyta</taxon>
        <taxon>Embryophyta</taxon>
        <taxon>Tracheophyta</taxon>
        <taxon>Spermatophyta</taxon>
        <taxon>Magnoliopsida</taxon>
        <taxon>eudicotyledons</taxon>
        <taxon>Gunneridae</taxon>
        <taxon>Pentapetalae</taxon>
        <taxon>Caryophyllales</taxon>
        <taxon>Cactineae</taxon>
        <taxon>Cactaceae</taxon>
        <taxon>Opuntioideae</taxon>
        <taxon>Opuntia</taxon>
    </lineage>
</organism>
<sequence>MMKVNNSNNILTKLKKNERNKEGKEKLMLIGCRSLDPSPKCRLLLLLLQLFNGGLRESLKLSYESCASPRPDTFSLNEPLEKNFFDFLIRSKSANVNRSAPSTLN</sequence>
<dbReference type="AlphaFoldDB" id="A0A7C9ACH8"/>
<reference evidence="1" key="2">
    <citation type="submission" date="2020-07" db="EMBL/GenBank/DDBJ databases">
        <authorList>
            <person name="Vera ALvarez R."/>
            <person name="Arias-Moreno D.M."/>
            <person name="Jimenez-Jacinto V."/>
            <person name="Jimenez-Bremont J.F."/>
            <person name="Swaminathan K."/>
            <person name="Moose S.P."/>
            <person name="Guerrero-Gonzalez M.L."/>
            <person name="Marino-Ramirez L."/>
            <person name="Landsman D."/>
            <person name="Rodriguez-Kessler M."/>
            <person name="Delgado-Sanchez P."/>
        </authorList>
    </citation>
    <scope>NUCLEOTIDE SEQUENCE</scope>
    <source>
        <tissue evidence="1">Cladode</tissue>
    </source>
</reference>
<name>A0A7C9ACH8_OPUST</name>
<protein>
    <submittedName>
        <fullName evidence="1">Uncharacterized protein</fullName>
    </submittedName>
</protein>
<dbReference type="EMBL" id="GISG01226148">
    <property type="protein sequence ID" value="MBA4665092.1"/>
    <property type="molecule type" value="Transcribed_RNA"/>
</dbReference>
<reference evidence="1" key="1">
    <citation type="journal article" date="2013" name="J. Plant Res.">
        <title>Effect of fungi and light on seed germination of three Opuntia species from semiarid lands of central Mexico.</title>
        <authorList>
            <person name="Delgado-Sanchez P."/>
            <person name="Jimenez-Bremont J.F."/>
            <person name="Guerrero-Gonzalez Mde L."/>
            <person name="Flores J."/>
        </authorList>
    </citation>
    <scope>NUCLEOTIDE SEQUENCE</scope>
    <source>
        <tissue evidence="1">Cladode</tissue>
    </source>
</reference>
<proteinExistence type="predicted"/>
<accession>A0A7C9ACH8</accession>